<evidence type="ECO:0000256" key="6">
    <source>
        <dbReference type="SAM" id="SignalP"/>
    </source>
</evidence>
<dbReference type="InterPro" id="IPR030678">
    <property type="entry name" value="Peptide/Ni-bd"/>
</dbReference>
<dbReference type="PANTHER" id="PTHR30290:SF10">
    <property type="entry name" value="PERIPLASMIC OLIGOPEPTIDE-BINDING PROTEIN-RELATED"/>
    <property type="match status" value="1"/>
</dbReference>
<evidence type="ECO:0000256" key="4">
    <source>
        <dbReference type="ARBA" id="ARBA00022729"/>
    </source>
</evidence>
<keyword evidence="9" id="KW-1185">Reference proteome</keyword>
<sequence>MFTHKQLRRSLAGIAAIALTVGLSTAPVRAESTSPESSSAESSGAADASTLRIATDGFIDSFNPFTSFYLLPTNTFRYMYENLVANDAKDGSITEGLATEWSTDDSGTVWTYTIRPNMKWSDGQPLTANDVVWTYTQMMENEDMAVANGSLVENFAKVEAPDDGTVVITLKKAQANNPGQEIPVVPEHVWSKIDKPGEFKNDKNTVGSGPFQLVSYEANKSVTLKANPNFWRGKPKVDGIQYRYYTNSDAQVQAIRSGEVDMITGLSPEQFTAIKGAEGVELNDGNGRRFNSISINSGLADAKGKEFGTGNEALKDKRVRQAIRAGIDLETLRKQVMQDYAQPATSFIPAIYSTWALPADSPVISGYDVEKAKSLLDEAGWKPGSDGIREKDGKKLELRFLTDASAPIEQNTAKFLQPWMKEIGIQLKNESSDADTVSERSTKGDYDMYFSGWSINPDPDYQLSINTCGNRPDAEGNGGTTQDGYCNPEFDKLYQAQHVELDQGKRAELVKQALAMNYEDTPSIVLWYPNQLEAYRSDRFTGFTKQPSDGGAIANQVGYWGYTSVEPVSESTGSEDGGGLSAGAWIGIAVAVIVGGGGVLWFATRKRNADDRE</sequence>
<keyword evidence="5" id="KW-1133">Transmembrane helix</keyword>
<keyword evidence="5" id="KW-0812">Transmembrane</keyword>
<dbReference type="InterPro" id="IPR039424">
    <property type="entry name" value="SBP_5"/>
</dbReference>
<comment type="caution">
    <text evidence="8">The sequence shown here is derived from an EMBL/GenBank/DDBJ whole genome shotgun (WGS) entry which is preliminary data.</text>
</comment>
<dbReference type="Gene3D" id="3.40.190.10">
    <property type="entry name" value="Periplasmic binding protein-like II"/>
    <property type="match status" value="1"/>
</dbReference>
<organism evidence="8 9">
    <name type="scientific">Brevibacterium metallidurans</name>
    <dbReference type="NCBI Taxonomy" id="1482676"/>
    <lineage>
        <taxon>Bacteria</taxon>
        <taxon>Bacillati</taxon>
        <taxon>Actinomycetota</taxon>
        <taxon>Actinomycetes</taxon>
        <taxon>Micrococcales</taxon>
        <taxon>Brevibacteriaceae</taxon>
        <taxon>Brevibacterium</taxon>
    </lineage>
</organism>
<dbReference type="SUPFAM" id="SSF53850">
    <property type="entry name" value="Periplasmic binding protein-like II"/>
    <property type="match status" value="1"/>
</dbReference>
<dbReference type="InterPro" id="IPR000914">
    <property type="entry name" value="SBP_5_dom"/>
</dbReference>
<name>A0ABN0SM35_9MICO</name>
<reference evidence="8 9" key="1">
    <citation type="submission" date="2024-01" db="EMBL/GenBank/DDBJ databases">
        <title>Characterization of antibiotic resistant novel bacterial strains and their environmental applications.</title>
        <authorList>
            <person name="Manzoor S."/>
            <person name="Abbas S."/>
            <person name="Arshad M."/>
            <person name="Ahmed I."/>
        </authorList>
    </citation>
    <scope>NUCLEOTIDE SEQUENCE [LARGE SCALE GENOMIC DNA]</scope>
    <source>
        <strain evidence="8 9">NCCP-602</strain>
    </source>
</reference>
<keyword evidence="3" id="KW-0813">Transport</keyword>
<dbReference type="CDD" id="cd00995">
    <property type="entry name" value="PBP2_NikA_DppA_OppA_like"/>
    <property type="match status" value="1"/>
</dbReference>
<protein>
    <submittedName>
        <fullName evidence="8">ABC transporter substrate-binding protein</fullName>
    </submittedName>
</protein>
<dbReference type="Gene3D" id="3.10.105.10">
    <property type="entry name" value="Dipeptide-binding Protein, Domain 3"/>
    <property type="match status" value="1"/>
</dbReference>
<feature type="transmembrane region" description="Helical" evidence="5">
    <location>
        <begin position="582"/>
        <end position="603"/>
    </location>
</feature>
<evidence type="ECO:0000313" key="9">
    <source>
        <dbReference type="Proteomes" id="UP001498238"/>
    </source>
</evidence>
<dbReference type="Pfam" id="PF00496">
    <property type="entry name" value="SBP_bac_5"/>
    <property type="match status" value="1"/>
</dbReference>
<proteinExistence type="inferred from homology"/>
<accession>A0ABN0SM35</accession>
<gene>
    <name evidence="8" type="ORF">NCCP602_14200</name>
</gene>
<dbReference type="Proteomes" id="UP001498238">
    <property type="component" value="Unassembled WGS sequence"/>
</dbReference>
<comment type="similarity">
    <text evidence="2">Belongs to the bacterial solute-binding protein 5 family.</text>
</comment>
<evidence type="ECO:0000256" key="3">
    <source>
        <dbReference type="ARBA" id="ARBA00022448"/>
    </source>
</evidence>
<comment type="subcellular location">
    <subcellularLocation>
        <location evidence="1">Cell envelope</location>
    </subcellularLocation>
</comment>
<feature type="signal peptide" evidence="6">
    <location>
        <begin position="1"/>
        <end position="30"/>
    </location>
</feature>
<keyword evidence="5" id="KW-0472">Membrane</keyword>
<feature type="chain" id="PRO_5047473679" evidence="6">
    <location>
        <begin position="31"/>
        <end position="613"/>
    </location>
</feature>
<feature type="domain" description="Solute-binding protein family 5" evidence="7">
    <location>
        <begin position="93"/>
        <end position="465"/>
    </location>
</feature>
<dbReference type="EMBL" id="BAAAAF010000004">
    <property type="protein sequence ID" value="GAA0035459.1"/>
    <property type="molecule type" value="Genomic_DNA"/>
</dbReference>
<evidence type="ECO:0000259" key="7">
    <source>
        <dbReference type="Pfam" id="PF00496"/>
    </source>
</evidence>
<evidence type="ECO:0000256" key="1">
    <source>
        <dbReference type="ARBA" id="ARBA00004196"/>
    </source>
</evidence>
<keyword evidence="4 6" id="KW-0732">Signal</keyword>
<evidence type="ECO:0000256" key="2">
    <source>
        <dbReference type="ARBA" id="ARBA00005695"/>
    </source>
</evidence>
<dbReference type="PANTHER" id="PTHR30290">
    <property type="entry name" value="PERIPLASMIC BINDING COMPONENT OF ABC TRANSPORTER"/>
    <property type="match status" value="1"/>
</dbReference>
<evidence type="ECO:0000256" key="5">
    <source>
        <dbReference type="SAM" id="Phobius"/>
    </source>
</evidence>
<evidence type="ECO:0000313" key="8">
    <source>
        <dbReference type="EMBL" id="GAA0035459.1"/>
    </source>
</evidence>
<dbReference type="PIRSF" id="PIRSF002741">
    <property type="entry name" value="MppA"/>
    <property type="match status" value="1"/>
</dbReference>